<sequence>MRWIEINTVKEIHRRVIKVTGGIDAIRDESLLESAVLVPLATFGGRDLYPDLLTKVAVLLERLTNNHPFVDGNKRTAFVAAATVLKDNGLDLRASQQEVVEFMLAVAEGRLEFKNIKGWIEAHI</sequence>
<dbReference type="Gene3D" id="1.20.120.1870">
    <property type="entry name" value="Fic/DOC protein, Fido domain"/>
    <property type="match status" value="1"/>
</dbReference>
<dbReference type="NCBIfam" id="TIGR01550">
    <property type="entry name" value="DOC_P1"/>
    <property type="match status" value="1"/>
</dbReference>
<evidence type="ECO:0000313" key="2">
    <source>
        <dbReference type="EMBL" id="AOQ24668.1"/>
    </source>
</evidence>
<name>A0AAC9HIT2_NEOTH</name>
<dbReference type="PIRSF" id="PIRSF018297">
    <property type="entry name" value="Doc"/>
    <property type="match status" value="1"/>
</dbReference>
<dbReference type="Proteomes" id="UP000322283">
    <property type="component" value="Unassembled WGS sequence"/>
</dbReference>
<dbReference type="EMBL" id="VCDX01000006">
    <property type="protein sequence ID" value="TYL12771.1"/>
    <property type="molecule type" value="Genomic_DNA"/>
</dbReference>
<accession>A0AAC9HIT2</accession>
<dbReference type="Pfam" id="PF02661">
    <property type="entry name" value="Fic"/>
    <property type="match status" value="1"/>
</dbReference>
<organism evidence="2 4">
    <name type="scientific">Neomoorella thermoacetica</name>
    <name type="common">Clostridium thermoaceticum</name>
    <dbReference type="NCBI Taxonomy" id="1525"/>
    <lineage>
        <taxon>Bacteria</taxon>
        <taxon>Bacillati</taxon>
        <taxon>Bacillota</taxon>
        <taxon>Clostridia</taxon>
        <taxon>Neomoorellales</taxon>
        <taxon>Neomoorellaceae</taxon>
        <taxon>Neomoorella</taxon>
    </lineage>
</organism>
<dbReference type="Proteomes" id="UP000094598">
    <property type="component" value="Chromosome"/>
</dbReference>
<reference evidence="3 5" key="2">
    <citation type="submission" date="2019-05" db="EMBL/GenBank/DDBJ databases">
        <title>Genome sequence of Moorella thermoacetica ATCC 33924.</title>
        <authorList>
            <person name="Poehlein A."/>
            <person name="Bengelsdorf F.R."/>
            <person name="Duerre P."/>
            <person name="Daniel R."/>
        </authorList>
    </citation>
    <scope>NUCLEOTIDE SEQUENCE [LARGE SCALE GENOMIC DNA]</scope>
    <source>
        <strain evidence="3 5">ATCC 33924</strain>
    </source>
</reference>
<dbReference type="InterPro" id="IPR053737">
    <property type="entry name" value="Type_II_TA_Toxin"/>
</dbReference>
<dbReference type="InterPro" id="IPR003812">
    <property type="entry name" value="Fido"/>
</dbReference>
<dbReference type="PANTHER" id="PTHR39426:SF1">
    <property type="entry name" value="HOMOLOGY TO DEATH-ON-CURING PROTEIN OF PHAGE P1"/>
    <property type="match status" value="1"/>
</dbReference>
<dbReference type="InterPro" id="IPR036597">
    <property type="entry name" value="Fido-like_dom_sf"/>
</dbReference>
<keyword evidence="5" id="KW-1185">Reference proteome</keyword>
<dbReference type="SUPFAM" id="SSF140931">
    <property type="entry name" value="Fic-like"/>
    <property type="match status" value="1"/>
</dbReference>
<dbReference type="InterPro" id="IPR006440">
    <property type="entry name" value="Doc"/>
</dbReference>
<dbReference type="PROSITE" id="PS51459">
    <property type="entry name" value="FIDO"/>
    <property type="match status" value="1"/>
</dbReference>
<evidence type="ECO:0000313" key="4">
    <source>
        <dbReference type="Proteomes" id="UP000094598"/>
    </source>
</evidence>
<evidence type="ECO:0000313" key="3">
    <source>
        <dbReference type="EMBL" id="TYL12771.1"/>
    </source>
</evidence>
<dbReference type="PANTHER" id="PTHR39426">
    <property type="entry name" value="HOMOLOGY TO DEATH-ON-CURING PROTEIN OF PHAGE P1"/>
    <property type="match status" value="1"/>
</dbReference>
<dbReference type="RefSeq" id="WP_069590439.1">
    <property type="nucleotide sequence ID" value="NZ_CP017019.1"/>
</dbReference>
<dbReference type="EMBL" id="CP017019">
    <property type="protein sequence ID" value="AOQ24668.1"/>
    <property type="molecule type" value="Genomic_DNA"/>
</dbReference>
<gene>
    <name evidence="2" type="primary">doc</name>
    <name evidence="2" type="ORF">Maut_02240</name>
    <name evidence="3" type="ORF">MTAT_20130</name>
</gene>
<protein>
    <submittedName>
        <fullName evidence="2">Toxin Doc</fullName>
    </submittedName>
</protein>
<reference evidence="2 4" key="1">
    <citation type="submission" date="2016-08" db="EMBL/GenBank/DDBJ databases">
        <title>Moorella thermoacetica DSM 103132.</title>
        <authorList>
            <person name="Jendresen C.B."/>
            <person name="Redl S.M."/>
            <person name="Jensen T.O."/>
            <person name="Nielsen A.T."/>
        </authorList>
    </citation>
    <scope>NUCLEOTIDE SEQUENCE [LARGE SCALE GENOMIC DNA]</scope>
    <source>
        <strain evidence="2 4">DSM 103132</strain>
    </source>
</reference>
<proteinExistence type="predicted"/>
<evidence type="ECO:0000259" key="1">
    <source>
        <dbReference type="PROSITE" id="PS51459"/>
    </source>
</evidence>
<dbReference type="AlphaFoldDB" id="A0AAC9HIT2"/>
<dbReference type="GO" id="GO:0016301">
    <property type="term" value="F:kinase activity"/>
    <property type="evidence" value="ECO:0007669"/>
    <property type="project" value="InterPro"/>
</dbReference>
<evidence type="ECO:0000313" key="5">
    <source>
        <dbReference type="Proteomes" id="UP000322283"/>
    </source>
</evidence>
<feature type="domain" description="Fido" evidence="1">
    <location>
        <begin position="4"/>
        <end position="122"/>
    </location>
</feature>